<comment type="caution">
    <text evidence="2">The sequence shown here is derived from an EMBL/GenBank/DDBJ whole genome shotgun (WGS) entry which is preliminary data.</text>
</comment>
<name>A0A0P7BVR3_9HYPO</name>
<organism evidence="2 3">
    <name type="scientific">Neonectria ditissima</name>
    <dbReference type="NCBI Taxonomy" id="78410"/>
    <lineage>
        <taxon>Eukaryota</taxon>
        <taxon>Fungi</taxon>
        <taxon>Dikarya</taxon>
        <taxon>Ascomycota</taxon>
        <taxon>Pezizomycotina</taxon>
        <taxon>Sordariomycetes</taxon>
        <taxon>Hypocreomycetidae</taxon>
        <taxon>Hypocreales</taxon>
        <taxon>Nectriaceae</taxon>
        <taxon>Neonectria</taxon>
    </lineage>
</organism>
<keyword evidence="3" id="KW-1185">Reference proteome</keyword>
<gene>
    <name evidence="2" type="ORF">AK830_g2027</name>
</gene>
<feature type="region of interest" description="Disordered" evidence="1">
    <location>
        <begin position="1"/>
        <end position="74"/>
    </location>
</feature>
<reference evidence="2 3" key="1">
    <citation type="submission" date="2015-09" db="EMBL/GenBank/DDBJ databases">
        <title>Draft genome of a European isolate of the apple canker pathogen Neonectria ditissima.</title>
        <authorList>
            <person name="Gomez-Cortecero A."/>
            <person name="Harrison R.J."/>
            <person name="Armitage A.D."/>
        </authorList>
    </citation>
    <scope>NUCLEOTIDE SEQUENCE [LARGE SCALE GENOMIC DNA]</scope>
    <source>
        <strain evidence="2 3">R09/05</strain>
    </source>
</reference>
<sequence length="74" mass="7721">MGSSSRDGGTSSDKKKKQTGSGTKKQASKSSTHKSNNSRQDGPSNGQAGNTPSGLCPPDFFSFSDSNELFEGFD</sequence>
<dbReference type="Proteomes" id="UP000050424">
    <property type="component" value="Unassembled WGS sequence"/>
</dbReference>
<dbReference type="EMBL" id="LKCW01000018">
    <property type="protein sequence ID" value="KPM44514.1"/>
    <property type="molecule type" value="Genomic_DNA"/>
</dbReference>
<evidence type="ECO:0000256" key="1">
    <source>
        <dbReference type="SAM" id="MobiDB-lite"/>
    </source>
</evidence>
<feature type="compositionally biased region" description="Low complexity" evidence="1">
    <location>
        <begin position="1"/>
        <end position="11"/>
    </location>
</feature>
<protein>
    <submittedName>
        <fullName evidence="2">Uncharacterized protein</fullName>
    </submittedName>
</protein>
<dbReference type="AlphaFoldDB" id="A0A0P7BVR3"/>
<evidence type="ECO:0000313" key="3">
    <source>
        <dbReference type="Proteomes" id="UP000050424"/>
    </source>
</evidence>
<accession>A0A0P7BVR3</accession>
<proteinExistence type="predicted"/>
<feature type="compositionally biased region" description="Polar residues" evidence="1">
    <location>
        <begin position="28"/>
        <end position="53"/>
    </location>
</feature>
<evidence type="ECO:0000313" key="2">
    <source>
        <dbReference type="EMBL" id="KPM44514.1"/>
    </source>
</evidence>